<dbReference type="Proteomes" id="UP000777265">
    <property type="component" value="Unassembled WGS sequence"/>
</dbReference>
<keyword evidence="5" id="KW-0804">Transcription</keyword>
<keyword evidence="2" id="KW-0902">Two-component regulatory system</keyword>
<dbReference type="InterPro" id="IPR011006">
    <property type="entry name" value="CheY-like_superfamily"/>
</dbReference>
<evidence type="ECO:0000256" key="5">
    <source>
        <dbReference type="ARBA" id="ARBA00023163"/>
    </source>
</evidence>
<dbReference type="PROSITE" id="PS50110">
    <property type="entry name" value="RESPONSE_REGULATORY"/>
    <property type="match status" value="1"/>
</dbReference>
<dbReference type="SUPFAM" id="SSF52172">
    <property type="entry name" value="CheY-like"/>
    <property type="match status" value="1"/>
</dbReference>
<accession>A0A351U0Y2</accession>
<evidence type="ECO:0000256" key="3">
    <source>
        <dbReference type="ARBA" id="ARBA00023015"/>
    </source>
</evidence>
<evidence type="ECO:0000256" key="2">
    <source>
        <dbReference type="ARBA" id="ARBA00023012"/>
    </source>
</evidence>
<dbReference type="SMART" id="SM00448">
    <property type="entry name" value="REC"/>
    <property type="match status" value="1"/>
</dbReference>
<gene>
    <name evidence="7" type="ORF">GXY80_11405</name>
</gene>
<organism evidence="7 8">
    <name type="scientific">Syntrophorhabdus aromaticivorans</name>
    <dbReference type="NCBI Taxonomy" id="328301"/>
    <lineage>
        <taxon>Bacteria</taxon>
        <taxon>Pseudomonadati</taxon>
        <taxon>Thermodesulfobacteriota</taxon>
        <taxon>Syntrophorhabdia</taxon>
        <taxon>Syntrophorhabdales</taxon>
        <taxon>Syntrophorhabdaceae</taxon>
        <taxon>Syntrophorhabdus</taxon>
    </lineage>
</organism>
<evidence type="ECO:0000256" key="6">
    <source>
        <dbReference type="PROSITE-ProRule" id="PRU00169"/>
    </source>
</evidence>
<keyword evidence="3" id="KW-0805">Transcription regulation</keyword>
<dbReference type="AlphaFoldDB" id="A0A351U0Y2"/>
<protein>
    <submittedName>
        <fullName evidence="7">Response regulator</fullName>
    </submittedName>
</protein>
<dbReference type="STRING" id="909663.GCA_000512235_01118"/>
<keyword evidence="1 6" id="KW-0597">Phosphoprotein</keyword>
<dbReference type="PANTHER" id="PTHR44591">
    <property type="entry name" value="STRESS RESPONSE REGULATOR PROTEIN 1"/>
    <property type="match status" value="1"/>
</dbReference>
<dbReference type="Gene3D" id="3.40.50.2300">
    <property type="match status" value="1"/>
</dbReference>
<feature type="modified residue" description="4-aspartylphosphate" evidence="6">
    <location>
        <position position="54"/>
    </location>
</feature>
<comment type="caution">
    <text evidence="7">The sequence shown here is derived from an EMBL/GenBank/DDBJ whole genome shotgun (WGS) entry which is preliminary data.</text>
</comment>
<dbReference type="CDD" id="cd17554">
    <property type="entry name" value="REC_TrrA-like"/>
    <property type="match status" value="1"/>
</dbReference>
<dbReference type="FunFam" id="3.40.50.2300:FF:000001">
    <property type="entry name" value="DNA-binding response regulator PhoB"/>
    <property type="match status" value="1"/>
</dbReference>
<evidence type="ECO:0000313" key="8">
    <source>
        <dbReference type="Proteomes" id="UP000777265"/>
    </source>
</evidence>
<dbReference type="GO" id="GO:0000160">
    <property type="term" value="P:phosphorelay signal transduction system"/>
    <property type="evidence" value="ECO:0007669"/>
    <property type="project" value="UniProtKB-KW"/>
</dbReference>
<reference evidence="7" key="1">
    <citation type="journal article" date="2020" name="Biotechnol. Biofuels">
        <title>New insights from the biogas microbiome by comprehensive genome-resolved metagenomics of nearly 1600 species originating from multiple anaerobic digesters.</title>
        <authorList>
            <person name="Campanaro S."/>
            <person name="Treu L."/>
            <person name="Rodriguez-R L.M."/>
            <person name="Kovalovszki A."/>
            <person name="Ziels R.M."/>
            <person name="Maus I."/>
            <person name="Zhu X."/>
            <person name="Kougias P.G."/>
            <person name="Basile A."/>
            <person name="Luo G."/>
            <person name="Schluter A."/>
            <person name="Konstantinidis K.T."/>
            <person name="Angelidaki I."/>
        </authorList>
    </citation>
    <scope>NUCLEOTIDE SEQUENCE</scope>
    <source>
        <strain evidence="7">AS06rmzACSIP_7</strain>
    </source>
</reference>
<proteinExistence type="predicted"/>
<dbReference type="GO" id="GO:0003677">
    <property type="term" value="F:DNA binding"/>
    <property type="evidence" value="ECO:0007669"/>
    <property type="project" value="UniProtKB-KW"/>
</dbReference>
<evidence type="ECO:0000256" key="4">
    <source>
        <dbReference type="ARBA" id="ARBA00023125"/>
    </source>
</evidence>
<dbReference type="EMBL" id="JAAYEE010000210">
    <property type="protein sequence ID" value="NLW36067.1"/>
    <property type="molecule type" value="Genomic_DNA"/>
</dbReference>
<dbReference type="PANTHER" id="PTHR44591:SF18">
    <property type="entry name" value="REGULATORY PROTEIN"/>
    <property type="match status" value="1"/>
</dbReference>
<evidence type="ECO:0000256" key="1">
    <source>
        <dbReference type="ARBA" id="ARBA00022553"/>
    </source>
</evidence>
<evidence type="ECO:0000313" key="7">
    <source>
        <dbReference type="EMBL" id="NLW36067.1"/>
    </source>
</evidence>
<dbReference type="Pfam" id="PF00072">
    <property type="entry name" value="Response_reg"/>
    <property type="match status" value="1"/>
</dbReference>
<keyword evidence="4" id="KW-0238">DNA-binding</keyword>
<dbReference type="InterPro" id="IPR050595">
    <property type="entry name" value="Bact_response_regulator"/>
</dbReference>
<reference evidence="7" key="2">
    <citation type="submission" date="2020-01" db="EMBL/GenBank/DDBJ databases">
        <authorList>
            <person name="Campanaro S."/>
        </authorList>
    </citation>
    <scope>NUCLEOTIDE SEQUENCE</scope>
    <source>
        <strain evidence="7">AS06rmzACSIP_7</strain>
    </source>
</reference>
<name>A0A351U0Y2_9BACT</name>
<dbReference type="InterPro" id="IPR001789">
    <property type="entry name" value="Sig_transdc_resp-reg_receiver"/>
</dbReference>
<sequence>MKTMRLLVVDDEENIRFLFKEELEEEGYEVDLASSGLEALSKIKDSPYDLVVLDIKMPGMSGIQTLSEIKNINKALPVVLCSAYGEFKQDFSSWVSDGYVVKSADTGELKQTIRSILGGKQQTGA</sequence>